<dbReference type="Pfam" id="PF00899">
    <property type="entry name" value="ThiF"/>
    <property type="match status" value="1"/>
</dbReference>
<proteinExistence type="inferred from homology"/>
<dbReference type="STRING" id="504798.SAMN05421871_11682"/>
<gene>
    <name evidence="13" type="ORF">SAMN05192558_11681</name>
</gene>
<keyword evidence="3" id="KW-0812">Transmembrane</keyword>
<dbReference type="InterPro" id="IPR001763">
    <property type="entry name" value="Rhodanese-like_dom"/>
</dbReference>
<reference evidence="14" key="1">
    <citation type="submission" date="2016-10" db="EMBL/GenBank/DDBJ databases">
        <authorList>
            <person name="Varghese N."/>
            <person name="Submissions S."/>
        </authorList>
    </citation>
    <scope>NUCLEOTIDE SEQUENCE [LARGE SCALE GENOMIC DNA]</scope>
    <source>
        <strain evidence="14">IBRC-M 10655</strain>
    </source>
</reference>
<dbReference type="Gene3D" id="3.40.250.10">
    <property type="entry name" value="Rhodanese-like domain"/>
    <property type="match status" value="1"/>
</dbReference>
<dbReference type="GO" id="GO:0008146">
    <property type="term" value="F:sulfotransferase activity"/>
    <property type="evidence" value="ECO:0007669"/>
    <property type="project" value="TreeGrafter"/>
</dbReference>
<dbReference type="GO" id="GO:0016020">
    <property type="term" value="C:membrane"/>
    <property type="evidence" value="ECO:0007669"/>
    <property type="project" value="UniProtKB-SubCell"/>
</dbReference>
<dbReference type="FunFam" id="3.40.250.10:FF:000025">
    <property type="entry name" value="Molybdopterin biosynthesis MoeZ"/>
    <property type="match status" value="1"/>
</dbReference>
<evidence type="ECO:0000313" key="13">
    <source>
        <dbReference type="EMBL" id="SDP83639.1"/>
    </source>
</evidence>
<dbReference type="NCBIfam" id="NF005902">
    <property type="entry name" value="PRK07878.1"/>
    <property type="match status" value="1"/>
</dbReference>
<evidence type="ECO:0000256" key="10">
    <source>
        <dbReference type="ARBA" id="ARBA00060757"/>
    </source>
</evidence>
<evidence type="ECO:0000259" key="12">
    <source>
        <dbReference type="PROSITE" id="PS50206"/>
    </source>
</evidence>
<dbReference type="FunFam" id="3.40.50.720:FF:000033">
    <property type="entry name" value="Adenylyltransferase and sulfurtransferase MOCS3"/>
    <property type="match status" value="1"/>
</dbReference>
<keyword evidence="4 13" id="KW-0548">Nucleotidyltransferase</keyword>
<dbReference type="SUPFAM" id="SSF69572">
    <property type="entry name" value="Activating enzymes of the ubiquitin-like proteins"/>
    <property type="match status" value="1"/>
</dbReference>
<dbReference type="PROSITE" id="PS50206">
    <property type="entry name" value="RHODANESE_3"/>
    <property type="match status" value="1"/>
</dbReference>
<name>A0A1H0VYM4_9PSEU</name>
<dbReference type="EMBL" id="FNJB01000016">
    <property type="protein sequence ID" value="SDP83639.1"/>
    <property type="molecule type" value="Genomic_DNA"/>
</dbReference>
<dbReference type="GO" id="GO:0004792">
    <property type="term" value="F:thiosulfate-cyanide sulfurtransferase activity"/>
    <property type="evidence" value="ECO:0007669"/>
    <property type="project" value="TreeGrafter"/>
</dbReference>
<dbReference type="InterPro" id="IPR036873">
    <property type="entry name" value="Rhodanese-like_dom_sf"/>
</dbReference>
<accession>A0A1H0VYM4</accession>
<evidence type="ECO:0000256" key="6">
    <source>
        <dbReference type="ARBA" id="ARBA00022840"/>
    </source>
</evidence>
<keyword evidence="2 13" id="KW-0808">Transferase</keyword>
<feature type="domain" description="Rhodanese" evidence="12">
    <location>
        <begin position="300"/>
        <end position="390"/>
    </location>
</feature>
<dbReference type="SMART" id="SM00450">
    <property type="entry name" value="RHOD"/>
    <property type="match status" value="1"/>
</dbReference>
<dbReference type="GO" id="GO:0016779">
    <property type="term" value="F:nucleotidyltransferase activity"/>
    <property type="evidence" value="ECO:0007669"/>
    <property type="project" value="UniProtKB-KW"/>
</dbReference>
<dbReference type="GO" id="GO:0008641">
    <property type="term" value="F:ubiquitin-like modifier activating enzyme activity"/>
    <property type="evidence" value="ECO:0007669"/>
    <property type="project" value="InterPro"/>
</dbReference>
<dbReference type="OrthoDB" id="9804286at2"/>
<dbReference type="PANTHER" id="PTHR10953:SF102">
    <property type="entry name" value="ADENYLYLTRANSFERASE AND SULFURTRANSFERASE MOCS3"/>
    <property type="match status" value="1"/>
</dbReference>
<dbReference type="Pfam" id="PF00581">
    <property type="entry name" value="Rhodanese"/>
    <property type="match status" value="1"/>
</dbReference>
<evidence type="ECO:0000256" key="4">
    <source>
        <dbReference type="ARBA" id="ARBA00022695"/>
    </source>
</evidence>
<dbReference type="PANTHER" id="PTHR10953">
    <property type="entry name" value="UBIQUITIN-ACTIVATING ENZYME E1"/>
    <property type="match status" value="1"/>
</dbReference>
<dbReference type="GO" id="GO:0005524">
    <property type="term" value="F:ATP binding"/>
    <property type="evidence" value="ECO:0007669"/>
    <property type="project" value="UniProtKB-KW"/>
</dbReference>
<dbReference type="InterPro" id="IPR000594">
    <property type="entry name" value="ThiF_NAD_FAD-bd"/>
</dbReference>
<keyword evidence="14" id="KW-1185">Reference proteome</keyword>
<keyword evidence="6" id="KW-0067">ATP-binding</keyword>
<dbReference type="AlphaFoldDB" id="A0A1H0VYM4"/>
<comment type="subcellular location">
    <subcellularLocation>
        <location evidence="1">Membrane</location>
        <topology evidence="1">Single-pass membrane protein</topology>
    </subcellularLocation>
</comment>
<protein>
    <recommendedName>
        <fullName evidence="11">Probable adenylyltransferase/sulfurtransferase MoeZ</fullName>
    </recommendedName>
</protein>
<dbReference type="InterPro" id="IPR045886">
    <property type="entry name" value="ThiF/MoeB/HesA"/>
</dbReference>
<evidence type="ECO:0000256" key="7">
    <source>
        <dbReference type="ARBA" id="ARBA00022989"/>
    </source>
</evidence>
<dbReference type="CDD" id="cd00158">
    <property type="entry name" value="RHOD"/>
    <property type="match status" value="1"/>
</dbReference>
<dbReference type="RefSeq" id="WP_091383398.1">
    <property type="nucleotide sequence ID" value="NZ_FNDV01000016.1"/>
</dbReference>
<keyword evidence="5" id="KW-0547">Nucleotide-binding</keyword>
<keyword evidence="7" id="KW-1133">Transmembrane helix</keyword>
<comment type="similarity">
    <text evidence="10">In the N-terminal section; belongs to the HesA/MoeB/ThiF family.</text>
</comment>
<dbReference type="Proteomes" id="UP000199651">
    <property type="component" value="Unassembled WGS sequence"/>
</dbReference>
<evidence type="ECO:0000256" key="2">
    <source>
        <dbReference type="ARBA" id="ARBA00022679"/>
    </source>
</evidence>
<evidence type="ECO:0000256" key="8">
    <source>
        <dbReference type="ARBA" id="ARBA00023136"/>
    </source>
</evidence>
<dbReference type="CDD" id="cd00757">
    <property type="entry name" value="ThiF_MoeB_HesA_family"/>
    <property type="match status" value="1"/>
</dbReference>
<dbReference type="InterPro" id="IPR035985">
    <property type="entry name" value="Ubiquitin-activating_enz"/>
</dbReference>
<evidence type="ECO:0000313" key="14">
    <source>
        <dbReference type="Proteomes" id="UP000199651"/>
    </source>
</evidence>
<dbReference type="GO" id="GO:0005829">
    <property type="term" value="C:cytosol"/>
    <property type="evidence" value="ECO:0007669"/>
    <property type="project" value="TreeGrafter"/>
</dbReference>
<evidence type="ECO:0000256" key="5">
    <source>
        <dbReference type="ARBA" id="ARBA00022741"/>
    </source>
</evidence>
<organism evidence="13 14">
    <name type="scientific">Actinokineospora alba</name>
    <dbReference type="NCBI Taxonomy" id="504798"/>
    <lineage>
        <taxon>Bacteria</taxon>
        <taxon>Bacillati</taxon>
        <taxon>Actinomycetota</taxon>
        <taxon>Actinomycetes</taxon>
        <taxon>Pseudonocardiales</taxon>
        <taxon>Pseudonocardiaceae</taxon>
        <taxon>Actinokineospora</taxon>
    </lineage>
</organism>
<keyword evidence="8" id="KW-0472">Membrane</keyword>
<evidence type="ECO:0000256" key="1">
    <source>
        <dbReference type="ARBA" id="ARBA00004167"/>
    </source>
</evidence>
<keyword evidence="9" id="KW-0511">Multifunctional enzyme</keyword>
<evidence type="ECO:0000256" key="11">
    <source>
        <dbReference type="ARBA" id="ARBA00067503"/>
    </source>
</evidence>
<sequence>MPGTLPPLVEPAQELTKEEVERYSRHLIIPDVGMAGQKRLKNAKVLVVGAGGLGSPALLYLAAAGVGTLGIVDFDVVDESNLQRQVIHGVSDVGKPKAQSAKESIAEINPLVNVILHQEHLNSTNALDIFEPYDLILDGTDNFATRYLVNDAAVLLGKPYVWGSIFRFEGQVSVFWEDAPNGQGLNYRDLYPEPPPPGMVPSCAEGGVLGVLCASIGSIMVTEAIKLLTGIGDPLLGRLMVYDALDMTYRTIKIRKDPETKPIEGLIDYEAFCGVVTEDAQNAAAGNTITPRELKEKFDKGEDFALIDVREPHEFEIVKIPGAILIPKDRILSGEALAELPQDKPIVLHCKSGVRSAEALAALHKAGFADAVHVGGGVLGWARDIDTSLPTY</sequence>
<dbReference type="Gene3D" id="3.40.50.720">
    <property type="entry name" value="NAD(P)-binding Rossmann-like Domain"/>
    <property type="match status" value="1"/>
</dbReference>
<dbReference type="NCBIfam" id="NF004281">
    <property type="entry name" value="PRK05690.1"/>
    <property type="match status" value="1"/>
</dbReference>
<evidence type="ECO:0000256" key="9">
    <source>
        <dbReference type="ARBA" id="ARBA00023268"/>
    </source>
</evidence>
<evidence type="ECO:0000256" key="3">
    <source>
        <dbReference type="ARBA" id="ARBA00022692"/>
    </source>
</evidence>